<evidence type="ECO:0000256" key="6">
    <source>
        <dbReference type="ARBA" id="ARBA00041297"/>
    </source>
</evidence>
<dbReference type="SUPFAM" id="SSF56801">
    <property type="entry name" value="Acetyl-CoA synthetase-like"/>
    <property type="match status" value="1"/>
</dbReference>
<dbReference type="EMBL" id="JABEBT010000072">
    <property type="protein sequence ID" value="KAF7633644.1"/>
    <property type="molecule type" value="Genomic_DNA"/>
</dbReference>
<keyword evidence="8" id="KW-1133">Transmembrane helix</keyword>
<evidence type="ECO:0000256" key="4">
    <source>
        <dbReference type="ARBA" id="ARBA00022840"/>
    </source>
</evidence>
<dbReference type="GO" id="GO:0005524">
    <property type="term" value="F:ATP binding"/>
    <property type="evidence" value="ECO:0007669"/>
    <property type="project" value="UniProtKB-KW"/>
</dbReference>
<dbReference type="InterPro" id="IPR045851">
    <property type="entry name" value="AMP-bd_C_sf"/>
</dbReference>
<evidence type="ECO:0000259" key="10">
    <source>
        <dbReference type="Pfam" id="PF13193"/>
    </source>
</evidence>
<evidence type="ECO:0000313" key="11">
    <source>
        <dbReference type="EMBL" id="KAF7633644.1"/>
    </source>
</evidence>
<keyword evidence="12" id="KW-1185">Reference proteome</keyword>
<evidence type="ECO:0000259" key="9">
    <source>
        <dbReference type="Pfam" id="PF00501"/>
    </source>
</evidence>
<keyword evidence="3" id="KW-0547">Nucleotide-binding</keyword>
<dbReference type="InterPro" id="IPR042099">
    <property type="entry name" value="ANL_N_sf"/>
</dbReference>
<evidence type="ECO:0000256" key="8">
    <source>
        <dbReference type="SAM" id="Phobius"/>
    </source>
</evidence>
<evidence type="ECO:0000256" key="1">
    <source>
        <dbReference type="ARBA" id="ARBA00006432"/>
    </source>
</evidence>
<dbReference type="PANTHER" id="PTHR43107:SF15">
    <property type="entry name" value="FATTY ACID TRANSPORT PROTEIN 3, ISOFORM A"/>
    <property type="match status" value="1"/>
</dbReference>
<comment type="similarity">
    <text evidence="1">Belongs to the ATP-dependent AMP-binding enzyme family.</text>
</comment>
<dbReference type="GO" id="GO:0005789">
    <property type="term" value="C:endoplasmic reticulum membrane"/>
    <property type="evidence" value="ECO:0007669"/>
    <property type="project" value="TreeGrafter"/>
</dbReference>
<evidence type="ECO:0000313" key="12">
    <source>
        <dbReference type="Proteomes" id="UP000605970"/>
    </source>
</evidence>
<protein>
    <recommendedName>
        <fullName evidence="6">Long-chain-fatty-acid--CoA ligase</fullName>
    </recommendedName>
</protein>
<comment type="catalytic activity">
    <reaction evidence="7">
        <text>tetracosanoate + ATP + CoA = tetracosanoyl-CoA + AMP + diphosphate</text>
        <dbReference type="Rhea" id="RHEA:33639"/>
        <dbReference type="ChEBI" id="CHEBI:30616"/>
        <dbReference type="ChEBI" id="CHEBI:31014"/>
        <dbReference type="ChEBI" id="CHEBI:33019"/>
        <dbReference type="ChEBI" id="CHEBI:57287"/>
        <dbReference type="ChEBI" id="CHEBI:65052"/>
        <dbReference type="ChEBI" id="CHEBI:456215"/>
    </reaction>
    <physiologicalReaction direction="left-to-right" evidence="7">
        <dbReference type="Rhea" id="RHEA:33640"/>
    </physiologicalReaction>
</comment>
<feature type="transmembrane region" description="Helical" evidence="8">
    <location>
        <begin position="21"/>
        <end position="36"/>
    </location>
</feature>
<sequence length="642" mass="74298">MDIYFIKNILNEIITTIKIKNIFLNLIIGLIVFLFFTNKLLIILIFGFFLFLFSSKFVRICLKTMDRDLKGYFRLKKLQNEMEKQWKINLSIGNIFENTVNKFKEKKCIIESETGKYISFEELNYLSNKFGNYFNEKKYNDDYLPYSETKTFGILLENSIEFVAIWLGLSKIGIETSWINTQLCGQSLVHSINIVNCKVIITSKIFVKELIKLINDGLLNSKIKVFVISECQNIPNNFELININELNNKTKPFTSKHIGFKDILAYLYTSGTTGQPKAVIIRHYRYYFMGIAGPLIFGIKSNDIIYISLPMYHGMAGIAGVGQMIVNGCTIVIRQKFSASHFWEDCSKFNCTIAIYIGEICRYLLSQPNNNYLNKHKIRMFCGLGLRSTIWENFKKRFKIEQIAELYGATEGNATCVNINNYIGAIGFLPIYTYFKKTTSIRIVKVDPITRKYLRWPNGLCKLCKPGETGEIVGMIRTDNPTRRFEGYLDKKETEKKIIKNIEIIGDCDRLGDTFRCCGENVSTIEVENILQDIDGIEELTVYGIELNNKEGKYGICSIVLLNGYLNKNKIIDKIGQKCKENLPKYAIPKYLKFCSNLERTGTFKLKKGEMQRKEFLNHSKDEDEDNLFIWNNLNKKYIKLN</sequence>
<keyword evidence="4" id="KW-0067">ATP-binding</keyword>
<dbReference type="GO" id="GO:0005886">
    <property type="term" value="C:plasma membrane"/>
    <property type="evidence" value="ECO:0007669"/>
    <property type="project" value="TreeGrafter"/>
</dbReference>
<evidence type="ECO:0000256" key="3">
    <source>
        <dbReference type="ARBA" id="ARBA00022741"/>
    </source>
</evidence>
<dbReference type="Gene3D" id="3.40.50.12780">
    <property type="entry name" value="N-terminal domain of ligase-like"/>
    <property type="match status" value="1"/>
</dbReference>
<keyword evidence="8" id="KW-0472">Membrane</keyword>
<comment type="caution">
    <text evidence="11">The sequence shown here is derived from an EMBL/GenBank/DDBJ whole genome shotgun (WGS) entry which is preliminary data.</text>
</comment>
<evidence type="ECO:0000256" key="2">
    <source>
        <dbReference type="ARBA" id="ARBA00022598"/>
    </source>
</evidence>
<evidence type="ECO:0000256" key="7">
    <source>
        <dbReference type="ARBA" id="ARBA00048666"/>
    </source>
</evidence>
<dbReference type="OrthoDB" id="288590at2759"/>
<dbReference type="AlphaFoldDB" id="A0A8S9ZJN2"/>
<feature type="domain" description="AMP-dependent synthetase/ligase" evidence="9">
    <location>
        <begin position="96"/>
        <end position="473"/>
    </location>
</feature>
<comment type="catalytic activity">
    <reaction evidence="5">
        <text>a very long-chain fatty acid + ATP + CoA = a very long-chain fatty acyl-CoA + AMP + diphosphate</text>
        <dbReference type="Rhea" id="RHEA:54536"/>
        <dbReference type="ChEBI" id="CHEBI:30616"/>
        <dbReference type="ChEBI" id="CHEBI:33019"/>
        <dbReference type="ChEBI" id="CHEBI:57287"/>
        <dbReference type="ChEBI" id="CHEBI:58950"/>
        <dbReference type="ChEBI" id="CHEBI:138261"/>
        <dbReference type="ChEBI" id="CHEBI:456215"/>
    </reaction>
    <physiologicalReaction direction="left-to-right" evidence="5">
        <dbReference type="Rhea" id="RHEA:54537"/>
    </physiologicalReaction>
</comment>
<reference evidence="11" key="1">
    <citation type="journal article" date="2020" name="Ecol. Evol.">
        <title>Genome structure and content of the rice root-knot nematode (Meloidogyne graminicola).</title>
        <authorList>
            <person name="Phan N.T."/>
            <person name="Danchin E.G.J."/>
            <person name="Klopp C."/>
            <person name="Perfus-Barbeoch L."/>
            <person name="Kozlowski D.K."/>
            <person name="Koutsovoulos G.D."/>
            <person name="Lopez-Roques C."/>
            <person name="Bouchez O."/>
            <person name="Zahm M."/>
            <person name="Besnard G."/>
            <person name="Bellafiore S."/>
        </authorList>
    </citation>
    <scope>NUCLEOTIDE SEQUENCE</scope>
    <source>
        <strain evidence="11">VN-18</strain>
    </source>
</reference>
<dbReference type="GO" id="GO:0004467">
    <property type="term" value="F:long-chain fatty acid-CoA ligase activity"/>
    <property type="evidence" value="ECO:0007669"/>
    <property type="project" value="TreeGrafter"/>
</dbReference>
<dbReference type="InterPro" id="IPR020845">
    <property type="entry name" value="AMP-binding_CS"/>
</dbReference>
<keyword evidence="2" id="KW-0436">Ligase</keyword>
<dbReference type="GO" id="GO:0044539">
    <property type="term" value="P:long-chain fatty acid import into cell"/>
    <property type="evidence" value="ECO:0007669"/>
    <property type="project" value="TreeGrafter"/>
</dbReference>
<dbReference type="Pfam" id="PF00501">
    <property type="entry name" value="AMP-binding"/>
    <property type="match status" value="1"/>
</dbReference>
<accession>A0A8S9ZJN2</accession>
<name>A0A8S9ZJN2_9BILA</name>
<dbReference type="InterPro" id="IPR000873">
    <property type="entry name" value="AMP-dep_synth/lig_dom"/>
</dbReference>
<organism evidence="11 12">
    <name type="scientific">Meloidogyne graminicola</name>
    <dbReference type="NCBI Taxonomy" id="189291"/>
    <lineage>
        <taxon>Eukaryota</taxon>
        <taxon>Metazoa</taxon>
        <taxon>Ecdysozoa</taxon>
        <taxon>Nematoda</taxon>
        <taxon>Chromadorea</taxon>
        <taxon>Rhabditida</taxon>
        <taxon>Tylenchina</taxon>
        <taxon>Tylenchomorpha</taxon>
        <taxon>Tylenchoidea</taxon>
        <taxon>Meloidogynidae</taxon>
        <taxon>Meloidogyninae</taxon>
        <taxon>Meloidogyne</taxon>
    </lineage>
</organism>
<dbReference type="GO" id="GO:0005324">
    <property type="term" value="F:long-chain fatty acid transmembrane transporter activity"/>
    <property type="evidence" value="ECO:0007669"/>
    <property type="project" value="TreeGrafter"/>
</dbReference>
<dbReference type="PANTHER" id="PTHR43107">
    <property type="entry name" value="LONG-CHAIN FATTY ACID TRANSPORT PROTEIN"/>
    <property type="match status" value="1"/>
</dbReference>
<dbReference type="Gene3D" id="3.30.300.30">
    <property type="match status" value="1"/>
</dbReference>
<dbReference type="PROSITE" id="PS00455">
    <property type="entry name" value="AMP_BINDING"/>
    <property type="match status" value="1"/>
</dbReference>
<keyword evidence="8" id="KW-0812">Transmembrane</keyword>
<dbReference type="InterPro" id="IPR025110">
    <property type="entry name" value="AMP-bd_C"/>
</dbReference>
<evidence type="ECO:0000256" key="5">
    <source>
        <dbReference type="ARBA" id="ARBA00036527"/>
    </source>
</evidence>
<feature type="domain" description="AMP-binding enzyme C-terminal" evidence="10">
    <location>
        <begin position="526"/>
        <end position="605"/>
    </location>
</feature>
<dbReference type="Proteomes" id="UP000605970">
    <property type="component" value="Unassembled WGS sequence"/>
</dbReference>
<gene>
    <name evidence="11" type="ORF">Mgra_00006953</name>
</gene>
<dbReference type="Pfam" id="PF13193">
    <property type="entry name" value="AMP-binding_C"/>
    <property type="match status" value="1"/>
</dbReference>
<proteinExistence type="inferred from homology"/>